<accession>A0A2M8ERV1</accession>
<comment type="caution">
    <text evidence="1">The sequence shown here is derived from an EMBL/GenBank/DDBJ whole genome shotgun (WGS) entry which is preliminary data.</text>
</comment>
<protein>
    <submittedName>
        <fullName evidence="1">Uncharacterized protein</fullName>
    </submittedName>
</protein>
<gene>
    <name evidence="1" type="ORF">CO056_00035</name>
</gene>
<proteinExistence type="predicted"/>
<dbReference type="Proteomes" id="UP000230228">
    <property type="component" value="Unassembled WGS sequence"/>
</dbReference>
<name>A0A2M8ERV1_9BACT</name>
<sequence>MEKVQKDTVLGILGKTEVFVIDVEIQIKHLEGKIKIPVSFIDSPNVGILLGEEEFFDTHRIKFEKDHNTFEINPVKK</sequence>
<reference evidence="2" key="1">
    <citation type="submission" date="2017-09" db="EMBL/GenBank/DDBJ databases">
        <title>Depth-based differentiation of microbial function through sediment-hosted aquifers and enrichment of novel symbionts in the deep terrestrial subsurface.</title>
        <authorList>
            <person name="Probst A.J."/>
            <person name="Ladd B."/>
            <person name="Jarett J.K."/>
            <person name="Geller-Mcgrath D.E."/>
            <person name="Sieber C.M.K."/>
            <person name="Emerson J.B."/>
            <person name="Anantharaman K."/>
            <person name="Thomas B.C."/>
            <person name="Malmstrom R."/>
            <person name="Stieglmeier M."/>
            <person name="Klingl A."/>
            <person name="Woyke T."/>
            <person name="Ryan C.M."/>
            <person name="Banfield J.F."/>
        </authorList>
    </citation>
    <scope>NUCLEOTIDE SEQUENCE [LARGE SCALE GENOMIC DNA]</scope>
</reference>
<organism evidence="1 2">
    <name type="scientific">Candidatus Tagabacteria bacterium CG_4_9_14_0_2_um_filter_41_11</name>
    <dbReference type="NCBI Taxonomy" id="1975019"/>
    <lineage>
        <taxon>Bacteria</taxon>
        <taxon>Candidatus Tagaibacteriota</taxon>
    </lineage>
</organism>
<evidence type="ECO:0000313" key="2">
    <source>
        <dbReference type="Proteomes" id="UP000230228"/>
    </source>
</evidence>
<dbReference type="EMBL" id="PFSH01000002">
    <property type="protein sequence ID" value="PJC25466.1"/>
    <property type="molecule type" value="Genomic_DNA"/>
</dbReference>
<dbReference type="AlphaFoldDB" id="A0A2M8ERV1"/>
<evidence type="ECO:0000313" key="1">
    <source>
        <dbReference type="EMBL" id="PJC25466.1"/>
    </source>
</evidence>